<reference evidence="1" key="2">
    <citation type="submission" date="2018-03" db="EMBL/GenBank/DDBJ databases">
        <title>The Triticum urartu genome reveals the dynamic nature of wheat genome evolution.</title>
        <authorList>
            <person name="Ling H."/>
            <person name="Ma B."/>
            <person name="Shi X."/>
            <person name="Liu H."/>
            <person name="Dong L."/>
            <person name="Sun H."/>
            <person name="Cao Y."/>
            <person name="Gao Q."/>
            <person name="Zheng S."/>
            <person name="Li Y."/>
            <person name="Yu Y."/>
            <person name="Du H."/>
            <person name="Qi M."/>
            <person name="Li Y."/>
            <person name="Yu H."/>
            <person name="Cui Y."/>
            <person name="Wang N."/>
            <person name="Chen C."/>
            <person name="Wu H."/>
            <person name="Zhao Y."/>
            <person name="Zhang J."/>
            <person name="Li Y."/>
            <person name="Zhou W."/>
            <person name="Zhang B."/>
            <person name="Hu W."/>
            <person name="Eijk M."/>
            <person name="Tang J."/>
            <person name="Witsenboer H."/>
            <person name="Zhao S."/>
            <person name="Li Z."/>
            <person name="Zhang A."/>
            <person name="Wang D."/>
            <person name="Liang C."/>
        </authorList>
    </citation>
    <scope>NUCLEOTIDE SEQUENCE [LARGE SCALE GENOMIC DNA]</scope>
    <source>
        <strain evidence="1">cv. G1812</strain>
    </source>
</reference>
<sequence>MGKNSKVHCPTSSCARGVDCNSTRNRLHGPWLHDLWCGRPRRPKQTMAWNGALPVIC</sequence>
<evidence type="ECO:0000313" key="1">
    <source>
        <dbReference type="EnsemblPlants" id="TuG1812G0100001748.01.T01.cds340081"/>
    </source>
</evidence>
<proteinExistence type="predicted"/>
<reference evidence="2" key="1">
    <citation type="journal article" date="2013" name="Nature">
        <title>Draft genome of the wheat A-genome progenitor Triticum urartu.</title>
        <authorList>
            <person name="Ling H.Q."/>
            <person name="Zhao S."/>
            <person name="Liu D."/>
            <person name="Wang J."/>
            <person name="Sun H."/>
            <person name="Zhang C."/>
            <person name="Fan H."/>
            <person name="Li D."/>
            <person name="Dong L."/>
            <person name="Tao Y."/>
            <person name="Gao C."/>
            <person name="Wu H."/>
            <person name="Li Y."/>
            <person name="Cui Y."/>
            <person name="Guo X."/>
            <person name="Zheng S."/>
            <person name="Wang B."/>
            <person name="Yu K."/>
            <person name="Liang Q."/>
            <person name="Yang W."/>
            <person name="Lou X."/>
            <person name="Chen J."/>
            <person name="Feng M."/>
            <person name="Jian J."/>
            <person name="Zhang X."/>
            <person name="Luo G."/>
            <person name="Jiang Y."/>
            <person name="Liu J."/>
            <person name="Wang Z."/>
            <person name="Sha Y."/>
            <person name="Zhang B."/>
            <person name="Wu H."/>
            <person name="Tang D."/>
            <person name="Shen Q."/>
            <person name="Xue P."/>
            <person name="Zou S."/>
            <person name="Wang X."/>
            <person name="Liu X."/>
            <person name="Wang F."/>
            <person name="Yang Y."/>
            <person name="An X."/>
            <person name="Dong Z."/>
            <person name="Zhang K."/>
            <person name="Zhang X."/>
            <person name="Luo M.C."/>
            <person name="Dvorak J."/>
            <person name="Tong Y."/>
            <person name="Wang J."/>
            <person name="Yang H."/>
            <person name="Li Z."/>
            <person name="Wang D."/>
            <person name="Zhang A."/>
            <person name="Wang J."/>
        </authorList>
    </citation>
    <scope>NUCLEOTIDE SEQUENCE</scope>
    <source>
        <strain evidence="2">cv. G1812</strain>
    </source>
</reference>
<dbReference type="AlphaFoldDB" id="A0A8R7NXW9"/>
<organism evidence="1 2">
    <name type="scientific">Triticum urartu</name>
    <name type="common">Red wild einkorn</name>
    <name type="synonym">Crithodium urartu</name>
    <dbReference type="NCBI Taxonomy" id="4572"/>
    <lineage>
        <taxon>Eukaryota</taxon>
        <taxon>Viridiplantae</taxon>
        <taxon>Streptophyta</taxon>
        <taxon>Embryophyta</taxon>
        <taxon>Tracheophyta</taxon>
        <taxon>Spermatophyta</taxon>
        <taxon>Magnoliopsida</taxon>
        <taxon>Liliopsida</taxon>
        <taxon>Poales</taxon>
        <taxon>Poaceae</taxon>
        <taxon>BOP clade</taxon>
        <taxon>Pooideae</taxon>
        <taxon>Triticodae</taxon>
        <taxon>Triticeae</taxon>
        <taxon>Triticinae</taxon>
        <taxon>Triticum</taxon>
    </lineage>
</organism>
<accession>A0A8R7NXW9</accession>
<reference evidence="1" key="3">
    <citation type="submission" date="2022-06" db="UniProtKB">
        <authorList>
            <consortium name="EnsemblPlants"/>
        </authorList>
    </citation>
    <scope>IDENTIFICATION</scope>
</reference>
<dbReference type="EnsemblPlants" id="TuG1812G0100001748.01.T01">
    <property type="protein sequence ID" value="TuG1812G0100001748.01.T01.cds340081"/>
    <property type="gene ID" value="TuG1812G0100001748.01"/>
</dbReference>
<dbReference type="Gramene" id="TuG1812G0100001748.01.T01">
    <property type="protein sequence ID" value="TuG1812G0100001748.01.T01.cds340081"/>
    <property type="gene ID" value="TuG1812G0100001748.01"/>
</dbReference>
<dbReference type="Proteomes" id="UP000015106">
    <property type="component" value="Chromosome 1"/>
</dbReference>
<name>A0A8R7NXW9_TRIUA</name>
<protein>
    <submittedName>
        <fullName evidence="1">Uncharacterized protein</fullName>
    </submittedName>
</protein>
<evidence type="ECO:0000313" key="2">
    <source>
        <dbReference type="Proteomes" id="UP000015106"/>
    </source>
</evidence>
<keyword evidence="2" id="KW-1185">Reference proteome</keyword>